<protein>
    <recommendedName>
        <fullName evidence="5">Signal peptidase I</fullName>
        <ecNumber evidence="5">3.4.21.89</ecNumber>
    </recommendedName>
</protein>
<evidence type="ECO:0000313" key="8">
    <source>
        <dbReference type="EMBL" id="OUZ28438.1"/>
    </source>
</evidence>
<comment type="subcellular location">
    <subcellularLocation>
        <location evidence="1">Membrane</location>
    </subcellularLocation>
</comment>
<evidence type="ECO:0000256" key="7">
    <source>
        <dbReference type="SAM" id="Phobius"/>
    </source>
</evidence>
<dbReference type="InterPro" id="IPR036286">
    <property type="entry name" value="LexA/Signal_pep-like_sf"/>
</dbReference>
<feature type="region of interest" description="Disordered" evidence="6">
    <location>
        <begin position="1"/>
        <end position="64"/>
    </location>
</feature>
<dbReference type="CDD" id="cd06530">
    <property type="entry name" value="S26_SPase_I"/>
    <property type="match status" value="1"/>
</dbReference>
<evidence type="ECO:0000256" key="2">
    <source>
        <dbReference type="ARBA" id="ARBA00022692"/>
    </source>
</evidence>
<keyword evidence="2 7" id="KW-0812">Transmembrane</keyword>
<dbReference type="Proteomes" id="UP000196151">
    <property type="component" value="Chromosome"/>
</dbReference>
<dbReference type="InterPro" id="IPR019533">
    <property type="entry name" value="Peptidase_S26"/>
</dbReference>
<feature type="transmembrane region" description="Helical" evidence="7">
    <location>
        <begin position="71"/>
        <end position="95"/>
    </location>
</feature>
<dbReference type="InterPro" id="IPR001733">
    <property type="entry name" value="Peptidase_S26B"/>
</dbReference>
<reference evidence="9" key="3">
    <citation type="submission" date="2024-03" db="EMBL/GenBank/DDBJ databases">
        <title>The Genome Sequence of Enterococcus sp. DIV0238c.</title>
        <authorList>
            <consortium name="The Broad Institute Genomics Platform"/>
            <consortium name="The Broad Institute Microbial Omics Core"/>
            <consortium name="The Broad Institute Genomic Center for Infectious Diseases"/>
            <person name="Earl A."/>
            <person name="Manson A."/>
            <person name="Gilmore M."/>
            <person name="Schwartman J."/>
            <person name="Shea T."/>
            <person name="Abouelleil A."/>
            <person name="Cao P."/>
            <person name="Chapman S."/>
            <person name="Cusick C."/>
            <person name="Young S."/>
            <person name="Neafsey D."/>
            <person name="Nusbaum C."/>
            <person name="Birren B."/>
        </authorList>
    </citation>
    <scope>NUCLEOTIDE SEQUENCE</scope>
    <source>
        <strain evidence="9">9D6_DIV0238</strain>
    </source>
</reference>
<dbReference type="GO" id="GO:0006465">
    <property type="term" value="P:signal peptide processing"/>
    <property type="evidence" value="ECO:0007669"/>
    <property type="project" value="UniProtKB-UniRule"/>
</dbReference>
<evidence type="ECO:0000256" key="5">
    <source>
        <dbReference type="NCBIfam" id="TIGR02228"/>
    </source>
</evidence>
<evidence type="ECO:0000313" key="9">
    <source>
        <dbReference type="EMBL" id="WYJ94970.1"/>
    </source>
</evidence>
<feature type="compositionally biased region" description="Low complexity" evidence="6">
    <location>
        <begin position="18"/>
        <end position="29"/>
    </location>
</feature>
<accession>A0A200IU37</accession>
<proteinExistence type="predicted"/>
<gene>
    <name evidence="9" type="ORF">A5889_002512</name>
    <name evidence="8" type="ORF">A5889_003193</name>
</gene>
<name>A0A200IU37_9ENTE</name>
<dbReference type="PANTHER" id="PTHR10806">
    <property type="entry name" value="SIGNAL PEPTIDASE COMPLEX CATALYTIC SUBUNIT SEC11"/>
    <property type="match status" value="1"/>
</dbReference>
<dbReference type="EC" id="3.4.21.89" evidence="5"/>
<evidence type="ECO:0000256" key="6">
    <source>
        <dbReference type="SAM" id="MobiDB-lite"/>
    </source>
</evidence>
<dbReference type="SUPFAM" id="SSF51306">
    <property type="entry name" value="LexA/Signal peptidase"/>
    <property type="match status" value="1"/>
</dbReference>
<dbReference type="EMBL" id="CP147246">
    <property type="protein sequence ID" value="WYJ94970.1"/>
    <property type="molecule type" value="Genomic_DNA"/>
</dbReference>
<reference evidence="8" key="1">
    <citation type="submission" date="2017-05" db="EMBL/GenBank/DDBJ databases">
        <title>The Genome Sequence of Enterococcus sp. 9D6_DIV0238.</title>
        <authorList>
            <consortium name="The Broad Institute Genomics Platform"/>
            <consortium name="The Broad Institute Genomic Center for Infectious Diseases"/>
            <person name="Earl A."/>
            <person name="Manson A."/>
            <person name="Schwartman J."/>
            <person name="Gilmore M."/>
            <person name="Abouelleil A."/>
            <person name="Cao P."/>
            <person name="Chapman S."/>
            <person name="Cusick C."/>
            <person name="Shea T."/>
            <person name="Young S."/>
            <person name="Neafsey D."/>
            <person name="Nusbaum C."/>
            <person name="Birren B."/>
        </authorList>
    </citation>
    <scope>NUCLEOTIDE SEQUENCE [LARGE SCALE GENOMIC DNA]</scope>
    <source>
        <strain evidence="8">9D6_DIV0238</strain>
    </source>
</reference>
<keyword evidence="3 7" id="KW-1133">Transmembrane helix</keyword>
<dbReference type="OrthoDB" id="1648066at2"/>
<evidence type="ECO:0000256" key="1">
    <source>
        <dbReference type="ARBA" id="ARBA00004370"/>
    </source>
</evidence>
<organism evidence="8">
    <name type="scientific">Candidatus Enterococcus dunnyi</name>
    <dbReference type="NCBI Taxonomy" id="1834192"/>
    <lineage>
        <taxon>Bacteria</taxon>
        <taxon>Bacillati</taxon>
        <taxon>Bacillota</taxon>
        <taxon>Bacilli</taxon>
        <taxon>Lactobacillales</taxon>
        <taxon>Enterococcaceae</taxon>
        <taxon>Enterococcus</taxon>
    </lineage>
</organism>
<dbReference type="GO" id="GO:0016020">
    <property type="term" value="C:membrane"/>
    <property type="evidence" value="ECO:0007669"/>
    <property type="project" value="UniProtKB-SubCell"/>
</dbReference>
<feature type="compositionally biased region" description="Basic residues" evidence="6">
    <location>
        <begin position="35"/>
        <end position="64"/>
    </location>
</feature>
<dbReference type="GO" id="GO:0004252">
    <property type="term" value="F:serine-type endopeptidase activity"/>
    <property type="evidence" value="ECO:0007669"/>
    <property type="project" value="UniProtKB-UniRule"/>
</dbReference>
<keyword evidence="10" id="KW-1185">Reference proteome</keyword>
<dbReference type="EMBL" id="NIBQ01000004">
    <property type="protein sequence ID" value="OUZ28438.1"/>
    <property type="molecule type" value="Genomic_DNA"/>
</dbReference>
<sequence length="247" mass="27801">MVEEQQKKRKKKKGNAQIKSSKQSINKINSENKKSNPKKKARKSPPSSKKSKNKGHSERRKPIPKQKRNPLYTFIFNVFFYSFISFMVIGSILFATSKSSDRSVLGYRFFGVLTDSMVPRDPKTQKGGFHSGDIIVVKNIEGDSAKVGDIITFKPSINSTAFLTHRVKKKMDHLGDTKGTYYITQGDANKAEDVPISEKQVVGKKVFAIPKVGGILNFVSENLLVSIIFLVSVFGFITIIRYYILNK</sequence>
<evidence type="ECO:0000313" key="10">
    <source>
        <dbReference type="Proteomes" id="UP000196151"/>
    </source>
</evidence>
<evidence type="ECO:0000256" key="3">
    <source>
        <dbReference type="ARBA" id="ARBA00022989"/>
    </source>
</evidence>
<reference evidence="9" key="2">
    <citation type="submission" date="2017-05" db="EMBL/GenBank/DDBJ databases">
        <authorList>
            <consortium name="The Broad Institute Genomics Platform"/>
            <consortium name="The Broad Institute Genomic Center for Infectious Diseases"/>
            <person name="Earl A."/>
            <person name="Manson A."/>
            <person name="Schwartman J."/>
            <person name="Gilmore M."/>
            <person name="Abouelleil A."/>
            <person name="Cao P."/>
            <person name="Chapman S."/>
            <person name="Cusick C."/>
            <person name="Shea T."/>
            <person name="Young S."/>
            <person name="Neafsey D."/>
            <person name="Nusbaum C."/>
            <person name="Birren B."/>
        </authorList>
    </citation>
    <scope>NUCLEOTIDE SEQUENCE</scope>
    <source>
        <strain evidence="9">9D6_DIV0238</strain>
    </source>
</reference>
<dbReference type="NCBIfam" id="TIGR02228">
    <property type="entry name" value="sigpep_I_arch"/>
    <property type="match status" value="1"/>
</dbReference>
<dbReference type="RefSeq" id="WP_087642217.1">
    <property type="nucleotide sequence ID" value="NZ_CP147246.1"/>
</dbReference>
<keyword evidence="4 7" id="KW-0472">Membrane</keyword>
<dbReference type="PANTHER" id="PTHR10806:SF6">
    <property type="entry name" value="SIGNAL PEPTIDASE COMPLEX CATALYTIC SUBUNIT SEC11"/>
    <property type="match status" value="1"/>
</dbReference>
<dbReference type="AlphaFoldDB" id="A0A200IU37"/>
<feature type="transmembrane region" description="Helical" evidence="7">
    <location>
        <begin position="223"/>
        <end position="244"/>
    </location>
</feature>
<evidence type="ECO:0000256" key="4">
    <source>
        <dbReference type="ARBA" id="ARBA00023136"/>
    </source>
</evidence>
<dbReference type="GO" id="GO:0009003">
    <property type="term" value="F:signal peptidase activity"/>
    <property type="evidence" value="ECO:0007669"/>
    <property type="project" value="UniProtKB-EC"/>
</dbReference>